<reference evidence="2" key="1">
    <citation type="submission" date="2015-01" db="EMBL/GenBank/DDBJ databases">
        <title>The Genome Sequence of Cryptococcus gattii CA1280.</title>
        <authorList>
            <consortium name="The Broad Institute Genomics Platform"/>
            <person name="Cuomo C."/>
            <person name="Litvintseva A."/>
            <person name="Chen Y."/>
            <person name="Heitman J."/>
            <person name="Sun S."/>
            <person name="Springer D."/>
            <person name="Dromer F."/>
            <person name="Young S."/>
            <person name="Zeng Q."/>
            <person name="Gargeya S."/>
            <person name="Abouelleil A."/>
            <person name="Alvarado L."/>
            <person name="Chapman S.B."/>
            <person name="Gainer-Dewar J."/>
            <person name="Goldberg J."/>
            <person name="Griggs A."/>
            <person name="Gujja S."/>
            <person name="Hansen M."/>
            <person name="Howarth C."/>
            <person name="Imamovic A."/>
            <person name="Larimer J."/>
            <person name="Murphy C."/>
            <person name="Naylor J."/>
            <person name="Pearson M."/>
            <person name="Priest M."/>
            <person name="Roberts A."/>
            <person name="Saif S."/>
            <person name="Shea T."/>
            <person name="Sykes S."/>
            <person name="Wortman J."/>
            <person name="Nusbaum C."/>
            <person name="Birren B."/>
        </authorList>
    </citation>
    <scope>NUCLEOTIDE SEQUENCE [LARGE SCALE GENOMIC DNA]</scope>
    <source>
        <strain evidence="2">CA1280</strain>
    </source>
</reference>
<protein>
    <submittedName>
        <fullName evidence="2">Uncharacterized protein</fullName>
    </submittedName>
</protein>
<sequence length="594" mass="66432">MSVDEIPPPTSAETVADDKPFSDDEDSLEDEGPPELIFPPFPKLPSGASLIPFSESEVKGAWIPPFSANRVEGDKNFATPHDHQGLPLVEMERSYTGLNHTFEERERHKKMKRRAANDRKKENPDATQTTRSRTKKPSESRLKEEDCWKIGDPLSGWHEPASTSNTRFEISSPPFSRLIHATADFIRSRDAELQYKYNKRLFDIIRDLFGIRTSFIGRHWPGSGPNATIYASGRMRYKTGLAPVLLSSQRYGQYGNRPPRLEETCVLLREPENSVRQFLTFTRKEVETAWEFEPALKLATMTAAFISFLAHHNVFPEPALHSAFKKAAAIARTGPRKLIRARELESILVRGTRWNRACWAVWGGSHSGPEPGGPEKESQWNSLSTELQASKHVIKPENPDEAENGGSDDAKTGDSDEAGGWTVDEILDKRLDPPTKEDAINAVQSLIQPFSVDDVQLIQNIEFSSRVIIAVLPPQPADTGAPAYISKCYRFVTIKSPVQRTFKKTLPTQANHDNAEDKDAEDETDKGQSVPEPEEMVIWVEAEDLADKGGDMGYVGMSLQGRWGLMGVKEDKGKSAKCGQWWAFKASDFVLPAM</sequence>
<organism evidence="2">
    <name type="scientific">Cryptococcus bacillisporus CA1280</name>
    <dbReference type="NCBI Taxonomy" id="1296109"/>
    <lineage>
        <taxon>Eukaryota</taxon>
        <taxon>Fungi</taxon>
        <taxon>Dikarya</taxon>
        <taxon>Basidiomycota</taxon>
        <taxon>Agaricomycotina</taxon>
        <taxon>Tremellomycetes</taxon>
        <taxon>Tremellales</taxon>
        <taxon>Cryptococcaceae</taxon>
        <taxon>Cryptococcus</taxon>
        <taxon>Cryptococcus gattii species complex</taxon>
    </lineage>
</organism>
<proteinExistence type="predicted"/>
<feature type="region of interest" description="Disordered" evidence="1">
    <location>
        <begin position="100"/>
        <end position="144"/>
    </location>
</feature>
<feature type="compositionally biased region" description="Basic and acidic residues" evidence="1">
    <location>
        <begin position="115"/>
        <end position="124"/>
    </location>
</feature>
<evidence type="ECO:0000256" key="1">
    <source>
        <dbReference type="SAM" id="MobiDB-lite"/>
    </source>
</evidence>
<feature type="compositionally biased region" description="Acidic residues" evidence="1">
    <location>
        <begin position="23"/>
        <end position="33"/>
    </location>
</feature>
<name>A0A0D0U7R7_CRYGA</name>
<evidence type="ECO:0000313" key="2">
    <source>
        <dbReference type="EMBL" id="KIR44268.1"/>
    </source>
</evidence>
<feature type="region of interest" description="Disordered" evidence="1">
    <location>
        <begin position="392"/>
        <end position="420"/>
    </location>
</feature>
<accession>A0A0D0U7R7</accession>
<feature type="region of interest" description="Disordered" evidence="1">
    <location>
        <begin position="1"/>
        <end position="47"/>
    </location>
</feature>
<feature type="compositionally biased region" description="Pro residues" evidence="1">
    <location>
        <begin position="1"/>
        <end position="10"/>
    </location>
</feature>
<dbReference type="EMBL" id="KN848005">
    <property type="protein sequence ID" value="KIR44268.1"/>
    <property type="molecule type" value="Genomic_DNA"/>
</dbReference>
<gene>
    <name evidence="2" type="ORF">I312_06514</name>
</gene>
<feature type="region of interest" description="Disordered" evidence="1">
    <location>
        <begin position="504"/>
        <end position="532"/>
    </location>
</feature>
<dbReference type="AlphaFoldDB" id="A0A0D0U7R7"/>
<dbReference type="OrthoDB" id="2572490at2759"/>
<dbReference type="HOGENOM" id="CLU_459276_0_0_1"/>